<sequence length="104" mass="11487">MGYILLTISLIFAVLGNTSVKLSQGFYKRMPSFGSFLFYGFCIYFLTLSVQHIEVSIAYAIWSGVTIAATTLIGILFFNESINKRKVSSVLLIIAGVLVLHLQS</sequence>
<dbReference type="PANTHER" id="PTHR30561">
    <property type="entry name" value="SMR FAMILY PROTON-DEPENDENT DRUG EFFLUX TRANSPORTER SUGE"/>
    <property type="match status" value="1"/>
</dbReference>
<dbReference type="SUPFAM" id="SSF103481">
    <property type="entry name" value="Multidrug resistance efflux transporter EmrE"/>
    <property type="match status" value="1"/>
</dbReference>
<name>A0ABY8J1T2_9BACI</name>
<dbReference type="Gene3D" id="1.10.3730.20">
    <property type="match status" value="1"/>
</dbReference>
<organism evidence="9 10">
    <name type="scientific">Halobacillus naozhouensis</name>
    <dbReference type="NCBI Taxonomy" id="554880"/>
    <lineage>
        <taxon>Bacteria</taxon>
        <taxon>Bacillati</taxon>
        <taxon>Bacillota</taxon>
        <taxon>Bacilli</taxon>
        <taxon>Bacillales</taxon>
        <taxon>Bacillaceae</taxon>
        <taxon>Halobacillus</taxon>
    </lineage>
</organism>
<evidence type="ECO:0000256" key="1">
    <source>
        <dbReference type="ARBA" id="ARBA00004651"/>
    </source>
</evidence>
<dbReference type="Pfam" id="PF00893">
    <property type="entry name" value="Multi_Drug_Res"/>
    <property type="match status" value="1"/>
</dbReference>
<protein>
    <submittedName>
        <fullName evidence="9">Multidrug efflux SMR transporter</fullName>
    </submittedName>
</protein>
<evidence type="ECO:0000313" key="9">
    <source>
        <dbReference type="EMBL" id="WFT76453.1"/>
    </source>
</evidence>
<dbReference type="InterPro" id="IPR045324">
    <property type="entry name" value="Small_multidrug_res"/>
</dbReference>
<dbReference type="Proteomes" id="UP001221597">
    <property type="component" value="Chromosome"/>
</dbReference>
<reference evidence="9 10" key="1">
    <citation type="submission" date="2023-04" db="EMBL/GenBank/DDBJ databases">
        <title>Genome sequence of Halobacillus naozhouensis KACC 21980.</title>
        <authorList>
            <person name="Kim S."/>
            <person name="Heo J."/>
            <person name="Kwon S.-W."/>
        </authorList>
    </citation>
    <scope>NUCLEOTIDE SEQUENCE [LARGE SCALE GENOMIC DNA]</scope>
    <source>
        <strain evidence="9 10">KCTC 13234</strain>
    </source>
</reference>
<evidence type="ECO:0000313" key="10">
    <source>
        <dbReference type="Proteomes" id="UP001221597"/>
    </source>
</evidence>
<feature type="transmembrane region" description="Helical" evidence="8">
    <location>
        <begin position="57"/>
        <end position="79"/>
    </location>
</feature>
<evidence type="ECO:0000256" key="4">
    <source>
        <dbReference type="ARBA" id="ARBA00022692"/>
    </source>
</evidence>
<evidence type="ECO:0000256" key="2">
    <source>
        <dbReference type="ARBA" id="ARBA00022448"/>
    </source>
</evidence>
<dbReference type="RefSeq" id="WP_283078407.1">
    <property type="nucleotide sequence ID" value="NZ_CP121671.1"/>
</dbReference>
<keyword evidence="3" id="KW-1003">Cell membrane</keyword>
<keyword evidence="2" id="KW-0813">Transport</keyword>
<comment type="similarity">
    <text evidence="7">Belongs to the drug/metabolite transporter (DMT) superfamily. Small multidrug resistance (SMR) (TC 2.A.7.1) family.</text>
</comment>
<keyword evidence="10" id="KW-1185">Reference proteome</keyword>
<feature type="transmembrane region" description="Helical" evidence="8">
    <location>
        <begin position="33"/>
        <end position="50"/>
    </location>
</feature>
<gene>
    <name evidence="9" type="ORF">P9989_08845</name>
</gene>
<evidence type="ECO:0000256" key="3">
    <source>
        <dbReference type="ARBA" id="ARBA00022475"/>
    </source>
</evidence>
<keyword evidence="4 7" id="KW-0812">Transmembrane</keyword>
<evidence type="ECO:0000256" key="7">
    <source>
        <dbReference type="RuleBase" id="RU003942"/>
    </source>
</evidence>
<comment type="subcellular location">
    <subcellularLocation>
        <location evidence="1 7">Cell membrane</location>
        <topology evidence="1 7">Multi-pass membrane protein</topology>
    </subcellularLocation>
</comment>
<proteinExistence type="inferred from homology"/>
<evidence type="ECO:0000256" key="6">
    <source>
        <dbReference type="ARBA" id="ARBA00023136"/>
    </source>
</evidence>
<dbReference type="PANTHER" id="PTHR30561:SF1">
    <property type="entry name" value="MULTIDRUG TRANSPORTER EMRE"/>
    <property type="match status" value="1"/>
</dbReference>
<evidence type="ECO:0000256" key="8">
    <source>
        <dbReference type="SAM" id="Phobius"/>
    </source>
</evidence>
<evidence type="ECO:0000256" key="5">
    <source>
        <dbReference type="ARBA" id="ARBA00022989"/>
    </source>
</evidence>
<keyword evidence="6 8" id="KW-0472">Membrane</keyword>
<keyword evidence="5 8" id="KW-1133">Transmembrane helix</keyword>
<feature type="transmembrane region" description="Helical" evidence="8">
    <location>
        <begin position="85"/>
        <end position="102"/>
    </location>
</feature>
<dbReference type="InterPro" id="IPR037185">
    <property type="entry name" value="EmrE-like"/>
</dbReference>
<accession>A0ABY8J1T2</accession>
<dbReference type="InterPro" id="IPR000390">
    <property type="entry name" value="Small_drug/metabolite_transptr"/>
</dbReference>
<dbReference type="EMBL" id="CP121671">
    <property type="protein sequence ID" value="WFT76453.1"/>
    <property type="molecule type" value="Genomic_DNA"/>
</dbReference>